<evidence type="ECO:0000313" key="2">
    <source>
        <dbReference type="EMBL" id="CUQ56981.1"/>
    </source>
</evidence>
<name>A0A174XG24_PARDI</name>
<evidence type="ECO:0008006" key="9">
    <source>
        <dbReference type="Google" id="ProtNLM"/>
    </source>
</evidence>
<dbReference type="GeneID" id="93525900"/>
<evidence type="ECO:0000313" key="3">
    <source>
        <dbReference type="EMBL" id="MDB9139114.1"/>
    </source>
</evidence>
<reference evidence="6 7" key="1">
    <citation type="submission" date="2015-09" db="EMBL/GenBank/DDBJ databases">
        <authorList>
            <consortium name="Pathogen Informatics"/>
        </authorList>
    </citation>
    <scope>NUCLEOTIDE SEQUENCE [LARGE SCALE GENOMIC DNA]</scope>
    <source>
        <strain evidence="1 7">2789STDY5608872</strain>
        <strain evidence="2 6">2789STDY5834948</strain>
    </source>
</reference>
<gene>
    <name evidence="1" type="ORF">ERS852429_00263</name>
    <name evidence="2" type="ORF">ERS852560_04369</name>
    <name evidence="4" type="ORF">HHO38_05765</name>
    <name evidence="5" type="ORF">P2T59_04535</name>
    <name evidence="3" type="ORF">PN612_11415</name>
</gene>
<dbReference type="AlphaFoldDB" id="A0A174XG24"/>
<evidence type="ECO:0000313" key="1">
    <source>
        <dbReference type="EMBL" id="CUM73182.1"/>
    </source>
</evidence>
<dbReference type="Proteomes" id="UP000095591">
    <property type="component" value="Unassembled WGS sequence"/>
</dbReference>
<evidence type="ECO:0000313" key="8">
    <source>
        <dbReference type="Proteomes" id="UP000501982"/>
    </source>
</evidence>
<evidence type="ECO:0000313" key="5">
    <source>
        <dbReference type="EMBL" id="WET65255.1"/>
    </source>
</evidence>
<sequence>MDNKKKEMRPVSVFQKILEDKRIIRECIQKGGDIKEIARQRGIKFATPL</sequence>
<dbReference type="Proteomes" id="UP000501982">
    <property type="component" value="Chromosome"/>
</dbReference>
<protein>
    <recommendedName>
        <fullName evidence="9">Transposase</fullName>
    </recommendedName>
</protein>
<dbReference type="EMBL" id="CP051672">
    <property type="protein sequence ID" value="QJE27873.1"/>
    <property type="molecule type" value="Genomic_DNA"/>
</dbReference>
<evidence type="ECO:0000313" key="4">
    <source>
        <dbReference type="EMBL" id="QJE27873.1"/>
    </source>
</evidence>
<reference evidence="4 8" key="2">
    <citation type="submission" date="2020-04" db="EMBL/GenBank/DDBJ databases">
        <title>Complete Genomes and Methylome analysis of CBBP consortium that reverse antibiotic-induced susceptibility to vancomycin-resistant Enterococcus faecium infection.</title>
        <authorList>
            <person name="Fomenkov A."/>
            <person name="Zhang Z."/>
            <person name="Pamer E."/>
            <person name="Roberts R.J."/>
        </authorList>
    </citation>
    <scope>NUCLEOTIDE SEQUENCE [LARGE SCALE GENOMIC DNA]</scope>
    <source>
        <strain evidence="8">CBBP</strain>
        <strain evidence="4">CBBP-1</strain>
    </source>
</reference>
<proteinExistence type="predicted"/>
<dbReference type="RefSeq" id="WP_005862749.1">
    <property type="nucleotide sequence ID" value="NZ_AP019729.1"/>
</dbReference>
<dbReference type="EMBL" id="CP120353">
    <property type="protein sequence ID" value="WET65255.1"/>
    <property type="molecule type" value="Genomic_DNA"/>
</dbReference>
<dbReference type="Proteomes" id="UP001221009">
    <property type="component" value="Chromosome"/>
</dbReference>
<dbReference type="Proteomes" id="UP000095332">
    <property type="component" value="Unassembled WGS sequence"/>
</dbReference>
<dbReference type="EMBL" id="JAQMPX010000079">
    <property type="protein sequence ID" value="MDB9139114.1"/>
    <property type="molecule type" value="Genomic_DNA"/>
</dbReference>
<organism evidence="2 6">
    <name type="scientific">Parabacteroides distasonis</name>
    <dbReference type="NCBI Taxonomy" id="823"/>
    <lineage>
        <taxon>Bacteria</taxon>
        <taxon>Pseudomonadati</taxon>
        <taxon>Bacteroidota</taxon>
        <taxon>Bacteroidia</taxon>
        <taxon>Bacteroidales</taxon>
        <taxon>Tannerellaceae</taxon>
        <taxon>Parabacteroides</taxon>
    </lineage>
</organism>
<accession>A0A174XG24</accession>
<reference evidence="3" key="3">
    <citation type="submission" date="2023-01" db="EMBL/GenBank/DDBJ databases">
        <title>Human gut microbiome strain richness.</title>
        <authorList>
            <person name="Chen-Liaw A."/>
        </authorList>
    </citation>
    <scope>NUCLEOTIDE SEQUENCE</scope>
    <source>
        <strain evidence="3">D35st1_E5_D35t1_190705</strain>
    </source>
</reference>
<reference evidence="5" key="4">
    <citation type="submission" date="2023-03" db="EMBL/GenBank/DDBJ databases">
        <title>Parabacteroides distasonis, a bacteria resistant against UC.</title>
        <authorList>
            <person name="Dai W."/>
        </authorList>
    </citation>
    <scope>NUCLEOTIDE SEQUENCE</scope>
    <source>
        <strain evidence="5">F1-28</strain>
    </source>
</reference>
<dbReference type="EMBL" id="CZBM01000036">
    <property type="protein sequence ID" value="CUQ56981.1"/>
    <property type="molecule type" value="Genomic_DNA"/>
</dbReference>
<dbReference type="Proteomes" id="UP001211522">
    <property type="component" value="Unassembled WGS sequence"/>
</dbReference>
<evidence type="ECO:0000313" key="6">
    <source>
        <dbReference type="Proteomes" id="UP000095332"/>
    </source>
</evidence>
<evidence type="ECO:0000313" key="7">
    <source>
        <dbReference type="Proteomes" id="UP000095591"/>
    </source>
</evidence>
<dbReference type="EMBL" id="CYXP01000001">
    <property type="protein sequence ID" value="CUM73182.1"/>
    <property type="molecule type" value="Genomic_DNA"/>
</dbReference>